<feature type="region of interest" description="Disordered" evidence="4">
    <location>
        <begin position="144"/>
        <end position="169"/>
    </location>
</feature>
<gene>
    <name evidence="5" type="ORF">A3F27_03340</name>
</gene>
<evidence type="ECO:0000313" key="5">
    <source>
        <dbReference type="EMBL" id="OGG70071.1"/>
    </source>
</evidence>
<comment type="caution">
    <text evidence="5">The sequence shown here is derived from an EMBL/GenBank/DDBJ whole genome shotgun (WGS) entry which is preliminary data.</text>
</comment>
<dbReference type="GO" id="GO:0019843">
    <property type="term" value="F:rRNA binding"/>
    <property type="evidence" value="ECO:0007669"/>
    <property type="project" value="InterPro"/>
</dbReference>
<dbReference type="AlphaFoldDB" id="A0A1F6E8X2"/>
<evidence type="ECO:0000256" key="4">
    <source>
        <dbReference type="SAM" id="MobiDB-lite"/>
    </source>
</evidence>
<dbReference type="Pfam" id="PF01250">
    <property type="entry name" value="Ribosomal_S6"/>
    <property type="match status" value="1"/>
</dbReference>
<evidence type="ECO:0000256" key="3">
    <source>
        <dbReference type="ARBA" id="ARBA00035520"/>
    </source>
</evidence>
<dbReference type="GO" id="GO:0005840">
    <property type="term" value="C:ribosome"/>
    <property type="evidence" value="ECO:0007669"/>
    <property type="project" value="InterPro"/>
</dbReference>
<dbReference type="Gene3D" id="3.30.70.60">
    <property type="match status" value="1"/>
</dbReference>
<dbReference type="SUPFAM" id="SSF54995">
    <property type="entry name" value="Ribosomal protein S6"/>
    <property type="match status" value="1"/>
</dbReference>
<evidence type="ECO:0000256" key="1">
    <source>
        <dbReference type="ARBA" id="ARBA00009512"/>
    </source>
</evidence>
<proteinExistence type="inferred from homology"/>
<sequence length="180" mass="20240">MTTEETALVDADLSVATSIEDSRKEARIYEIGYHIIPTVKEENIEKIVGEIRSAIEKDGGSFIAEGAPSLMKLSYAMSAREGDRRVEHDRAYFGWIKFEAGMEIVVALSEMLKKDPSFLRFVIFRTVREDTRAKMKAPTLREVKRTDTIKSAPRRAPTEESAAPVSEVDLEKALQDITTE</sequence>
<protein>
    <recommendedName>
        <fullName evidence="2">Small ribosomal subunit protein bS6</fullName>
    </recommendedName>
    <alternativeName>
        <fullName evidence="3">30S ribosomal protein S6</fullName>
    </alternativeName>
</protein>
<dbReference type="GO" id="GO:0003735">
    <property type="term" value="F:structural constituent of ribosome"/>
    <property type="evidence" value="ECO:0007669"/>
    <property type="project" value="InterPro"/>
</dbReference>
<organism evidence="5 6">
    <name type="scientific">Candidatus Kaiserbacteria bacterium RIFCSPHIGHO2_12_FULL_53_13</name>
    <dbReference type="NCBI Taxonomy" id="1798502"/>
    <lineage>
        <taxon>Bacteria</taxon>
        <taxon>Candidatus Kaiseribacteriota</taxon>
    </lineage>
</organism>
<evidence type="ECO:0000313" key="6">
    <source>
        <dbReference type="Proteomes" id="UP000176689"/>
    </source>
</evidence>
<dbReference type="InterPro" id="IPR035980">
    <property type="entry name" value="Ribosomal_bS6_sf"/>
</dbReference>
<dbReference type="GO" id="GO:0006412">
    <property type="term" value="P:translation"/>
    <property type="evidence" value="ECO:0007669"/>
    <property type="project" value="InterPro"/>
</dbReference>
<dbReference type="Proteomes" id="UP000176689">
    <property type="component" value="Unassembled WGS sequence"/>
</dbReference>
<reference evidence="5 6" key="1">
    <citation type="journal article" date="2016" name="Nat. Commun.">
        <title>Thousands of microbial genomes shed light on interconnected biogeochemical processes in an aquifer system.</title>
        <authorList>
            <person name="Anantharaman K."/>
            <person name="Brown C.T."/>
            <person name="Hug L.A."/>
            <person name="Sharon I."/>
            <person name="Castelle C.J."/>
            <person name="Probst A.J."/>
            <person name="Thomas B.C."/>
            <person name="Singh A."/>
            <person name="Wilkins M.J."/>
            <person name="Karaoz U."/>
            <person name="Brodie E.L."/>
            <person name="Williams K.H."/>
            <person name="Hubbard S.S."/>
            <person name="Banfield J.F."/>
        </authorList>
    </citation>
    <scope>NUCLEOTIDE SEQUENCE [LARGE SCALE GENOMIC DNA]</scope>
</reference>
<comment type="similarity">
    <text evidence="1">Belongs to the bacterial ribosomal protein bS6 family.</text>
</comment>
<dbReference type="EMBL" id="MFLP01000025">
    <property type="protein sequence ID" value="OGG70071.1"/>
    <property type="molecule type" value="Genomic_DNA"/>
</dbReference>
<accession>A0A1F6E8X2</accession>
<dbReference type="InterPro" id="IPR000529">
    <property type="entry name" value="Ribosomal_bS6"/>
</dbReference>
<evidence type="ECO:0000256" key="2">
    <source>
        <dbReference type="ARBA" id="ARBA00035294"/>
    </source>
</evidence>
<name>A0A1F6E8X2_9BACT</name>
<dbReference type="InterPro" id="IPR014717">
    <property type="entry name" value="Transl_elong_EF1B/ribsomal_bS6"/>
</dbReference>